<dbReference type="Pfam" id="PF03992">
    <property type="entry name" value="ABM"/>
    <property type="match status" value="1"/>
</dbReference>
<feature type="domain" description="ABM" evidence="1">
    <location>
        <begin position="4"/>
        <end position="60"/>
    </location>
</feature>
<dbReference type="InterPro" id="IPR007138">
    <property type="entry name" value="ABM_dom"/>
</dbReference>
<evidence type="ECO:0000313" key="2">
    <source>
        <dbReference type="EMBL" id="WDE02007.1"/>
    </source>
</evidence>
<dbReference type="SUPFAM" id="SSF54909">
    <property type="entry name" value="Dimeric alpha+beta barrel"/>
    <property type="match status" value="1"/>
</dbReference>
<proteinExistence type="predicted"/>
<keyword evidence="3" id="KW-1185">Reference proteome</keyword>
<dbReference type="AlphaFoldDB" id="A0AAF0C487"/>
<dbReference type="Proteomes" id="UP000032568">
    <property type="component" value="Chromosome"/>
</dbReference>
<reference evidence="2 3" key="1">
    <citation type="journal article" date="2015" name="Genome Announc.">
        <title>Draft Genome Sequences of Marine Isolates of Thalassomonas viridans and Thalassomonas actiniarum.</title>
        <authorList>
            <person name="Olonade I."/>
            <person name="van Zyl L.J."/>
            <person name="Trindade M."/>
        </authorList>
    </citation>
    <scope>NUCLEOTIDE SEQUENCE [LARGE SCALE GENOMIC DNA]</scope>
    <source>
        <strain evidence="2 3">A5K-106</strain>
    </source>
</reference>
<evidence type="ECO:0000259" key="1">
    <source>
        <dbReference type="Pfam" id="PF03992"/>
    </source>
</evidence>
<sequence>MTTFAFEAKPGQSEALLSFFKKILPGTRSFSGNNGAELSCLSESEFMIITYWQQEQNLELYLSWREKKGDFAILLSFLNQAPEIVTYEVLEGI</sequence>
<dbReference type="Gene3D" id="3.30.70.100">
    <property type="match status" value="1"/>
</dbReference>
<dbReference type="KEGG" id="tact:SG35_024190"/>
<name>A0AAF0C487_9GAMM</name>
<keyword evidence="2" id="KW-0503">Monooxygenase</keyword>
<organism evidence="2 3">
    <name type="scientific">Thalassomonas actiniarum</name>
    <dbReference type="NCBI Taxonomy" id="485447"/>
    <lineage>
        <taxon>Bacteria</taxon>
        <taxon>Pseudomonadati</taxon>
        <taxon>Pseudomonadota</taxon>
        <taxon>Gammaproteobacteria</taxon>
        <taxon>Alteromonadales</taxon>
        <taxon>Colwelliaceae</taxon>
        <taxon>Thalassomonas</taxon>
    </lineage>
</organism>
<dbReference type="EMBL" id="CP059735">
    <property type="protein sequence ID" value="WDE02007.1"/>
    <property type="molecule type" value="Genomic_DNA"/>
</dbReference>
<dbReference type="GO" id="GO:0004497">
    <property type="term" value="F:monooxygenase activity"/>
    <property type="evidence" value="ECO:0007669"/>
    <property type="project" value="UniProtKB-KW"/>
</dbReference>
<keyword evidence="2" id="KW-0560">Oxidoreductase</keyword>
<protein>
    <submittedName>
        <fullName evidence="2">Antibiotic biosynthesis monooxygenase</fullName>
    </submittedName>
</protein>
<dbReference type="InterPro" id="IPR011008">
    <property type="entry name" value="Dimeric_a/b-barrel"/>
</dbReference>
<accession>A0AAF0C487</accession>
<evidence type="ECO:0000313" key="3">
    <source>
        <dbReference type="Proteomes" id="UP000032568"/>
    </source>
</evidence>
<gene>
    <name evidence="2" type="ORF">SG35_024190</name>
</gene>
<reference evidence="2 3" key="2">
    <citation type="journal article" date="2022" name="Mar. Drugs">
        <title>Bioassay-Guided Fractionation Leads to the Detection of Cholic Acid Generated by the Rare Thalassomonas sp.</title>
        <authorList>
            <person name="Pheiffer F."/>
            <person name="Schneider Y.K."/>
            <person name="Hansen E.H."/>
            <person name="Andersen J.H."/>
            <person name="Isaksson J."/>
            <person name="Busche T."/>
            <person name="R C."/>
            <person name="Kalinowski J."/>
            <person name="Zyl L.V."/>
            <person name="Trindade M."/>
        </authorList>
    </citation>
    <scope>NUCLEOTIDE SEQUENCE [LARGE SCALE GENOMIC DNA]</scope>
    <source>
        <strain evidence="2 3">A5K-106</strain>
    </source>
</reference>